<reference evidence="1" key="1">
    <citation type="submission" date="2019-11" db="EMBL/GenBank/DDBJ databases">
        <title>Genome sequences of 17 halophilic strains isolated from different environments.</title>
        <authorList>
            <person name="Furrow R.E."/>
        </authorList>
    </citation>
    <scope>NUCLEOTIDE SEQUENCE</scope>
    <source>
        <strain evidence="1">22510_22_Filter</strain>
    </source>
</reference>
<comment type="caution">
    <text evidence="1">The sequence shown here is derived from an EMBL/GenBank/DDBJ whole genome shotgun (WGS) entry which is preliminary data.</text>
</comment>
<protein>
    <submittedName>
        <fullName evidence="1">Uncharacterized protein</fullName>
    </submittedName>
</protein>
<name>A0ACC7VF31_9BACI</name>
<accession>A0ACC7VF31</accession>
<organism evidence="1 2">
    <name type="scientific">Pontibacillus yanchengensis</name>
    <dbReference type="NCBI Taxonomy" id="462910"/>
    <lineage>
        <taxon>Bacteria</taxon>
        <taxon>Bacillati</taxon>
        <taxon>Bacillota</taxon>
        <taxon>Bacilli</taxon>
        <taxon>Bacillales</taxon>
        <taxon>Bacillaceae</taxon>
        <taxon>Pontibacillus</taxon>
    </lineage>
</organism>
<gene>
    <name evidence="1" type="ORF">GLW08_05395</name>
</gene>
<evidence type="ECO:0000313" key="1">
    <source>
        <dbReference type="EMBL" id="MYL52769.1"/>
    </source>
</evidence>
<evidence type="ECO:0000313" key="2">
    <source>
        <dbReference type="Proteomes" id="UP000466692"/>
    </source>
</evidence>
<keyword evidence="2" id="KW-1185">Reference proteome</keyword>
<dbReference type="EMBL" id="WMEU01000001">
    <property type="protein sequence ID" value="MYL52769.1"/>
    <property type="molecule type" value="Genomic_DNA"/>
</dbReference>
<proteinExistence type="predicted"/>
<sequence length="100" mass="11580">MIPFILRKEVRLKSLLHVATSNQPTSWRPQYGKPILHLKPGEELLGFASSELVNSHSGFAKTNVIIGTIYKLHNRKRIAYHEMYYAFGLFGHFPNDMYFV</sequence>
<dbReference type="Proteomes" id="UP000466692">
    <property type="component" value="Unassembled WGS sequence"/>
</dbReference>